<dbReference type="Gene3D" id="1.25.40.10">
    <property type="entry name" value="Tetratricopeptide repeat domain"/>
    <property type="match status" value="1"/>
</dbReference>
<organism evidence="5 6">
    <name type="scientific">Orchesella dallaii</name>
    <dbReference type="NCBI Taxonomy" id="48710"/>
    <lineage>
        <taxon>Eukaryota</taxon>
        <taxon>Metazoa</taxon>
        <taxon>Ecdysozoa</taxon>
        <taxon>Arthropoda</taxon>
        <taxon>Hexapoda</taxon>
        <taxon>Collembola</taxon>
        <taxon>Entomobryomorpha</taxon>
        <taxon>Entomobryoidea</taxon>
        <taxon>Orchesellidae</taxon>
        <taxon>Orchesellinae</taxon>
        <taxon>Orchesella</taxon>
    </lineage>
</organism>
<dbReference type="Pfam" id="PF08424">
    <property type="entry name" value="NRDE-2"/>
    <property type="match status" value="1"/>
</dbReference>
<evidence type="ECO:0000256" key="4">
    <source>
        <dbReference type="SAM" id="MobiDB-lite"/>
    </source>
</evidence>
<feature type="region of interest" description="Disordered" evidence="4">
    <location>
        <begin position="218"/>
        <end position="291"/>
    </location>
</feature>
<keyword evidence="6" id="KW-1185">Reference proteome</keyword>
<feature type="compositionally biased region" description="Gly residues" evidence="4">
    <location>
        <begin position="39"/>
        <end position="60"/>
    </location>
</feature>
<feature type="compositionally biased region" description="Basic and acidic residues" evidence="4">
    <location>
        <begin position="248"/>
        <end position="278"/>
    </location>
</feature>
<evidence type="ECO:0000313" key="6">
    <source>
        <dbReference type="Proteomes" id="UP001642540"/>
    </source>
</evidence>
<comment type="similarity">
    <text evidence="2">Belongs to the NRDE2 family.</text>
</comment>
<feature type="region of interest" description="Disordered" evidence="4">
    <location>
        <begin position="1"/>
        <end position="197"/>
    </location>
</feature>
<accession>A0ABP1PWH0</accession>
<evidence type="ECO:0008006" key="7">
    <source>
        <dbReference type="Google" id="ProtNLM"/>
    </source>
</evidence>
<dbReference type="Proteomes" id="UP001642540">
    <property type="component" value="Unassembled WGS sequence"/>
</dbReference>
<feature type="region of interest" description="Disordered" evidence="4">
    <location>
        <begin position="1410"/>
        <end position="1464"/>
    </location>
</feature>
<feature type="compositionally biased region" description="Polar residues" evidence="4">
    <location>
        <begin position="237"/>
        <end position="247"/>
    </location>
</feature>
<evidence type="ECO:0000256" key="1">
    <source>
        <dbReference type="ARBA" id="ARBA00004123"/>
    </source>
</evidence>
<sequence length="1464" mass="166777">MSLFPAYGGGGGGRGRGGGGGHNRRGRGPDGPSSSYGYGDRGQGGGGGGYRGGGGGGGGYDNNRGRMSHNNRRDDYSDDVPFQDDGGYNRQESHDTHRKRHRSPDSHSGSSSSKKKKRRSRSKSPHSSRHHHQSHHHHNQDRDRSRDSQRDHEGQRSRNDNNGGSRKGSRWDNGPSANNPEPQPLFSHPWGQVPPMAMGLIPPPLGMFPPGVPGLGGPPPGMWNPGPAPWVLDNDPFSRNQPNYQQHQGRDYDNRGRGNDSRRDYDRGGRGGDHRGGGRESFGSQEDRRLRTSQNFPKKVFLEEVDLPSEFAFRLDTNCNPAQVNHRSLGMQQKSSYQFGRGIFGASEDEMSKVYSVFHAFRCKMPNVDDDSGDDESDGESKEDRSLTVAKDFISLGREDGEDNDDRMDISKDFDTYSLERKDGEMGIKERIEYYNKEVRNQPQNISLWKEFVRFQDKVFEQSDAIFEQEEESSGSRNAKKKKKSNRKVLLEKKIAVLEKALETNPKSLELHLLRLDFLLELYKPRHVLNEWKKLVTQYQQIAPFWIEYLLFSASELLVYTNSSTASIFETCFQKFRLMMNPQYPEFQRPQKFPLFIADITFAFSLLLKNAGFMEKAVAIHQAQLEFDFFCPKHLFGDETLLSWRDNLDLFEKFWDSGTPRFGENGAKGWINYVDNPPTDRVNIALPDSTISEFEDDAFDTLNEELNSQGTDNKNAQKPNIWLNVESCRSKLYWLPWRVSCSDIEDCEDAQRVVASSDIKNYICPVPTVDFISDFDRNAVHFRHIVNFLITLREDFLPHTQAVDLVCSPFLSVSLTESSSLFNEIYYWRRLADLYVGTDAEPASKSQHVFAPEGFKLLDLVSPNLTTTPILRPALFDISQEAGHLDDKRSSLLKQNDDKFMETFHCVVEKGIELLDPEFAGMLFEMFLRFEQKLTCTRSGDVKQRVKFAKGFMKQEKIRNSIGGYREMAMLEYFGGSTEKAIELLVKTIGITGKTLNLQEWDQVDLDKDWKSFVDLVSLYHQLVQLYLEGNNDSKAYFTLVQLGNCFQPVETDAFETDASETDSEWKPKTNSLLKATRAFEKIMCVLIPNFTCTKNDESETDEDKKVKVVGSEVYFKYGGEKCIEFLLQQRNLIVEWTSVYALFQFFSNDFDAASRVFESVLARLSTEQLNRREGYNPDLIRISIREQLYINWCNLAARCLVKDPLMNSKFRNILGMALQEFPSSPPLLLLFTDVENQTSIAGKLWRLMMATMKQDSEKNVTHWAPLLMGIGLARKIEELERDEEIGLPTFGLGGPAVPQDTIFYKLDSMISVAEQHPGARNCPLLWRVHLKLLALRTRENKDISRARATFYEAIRHCPSSKAIYLDGVTYFPDMMHEVSDLLAEKQLLFRLPLEELEVLLVNEELAEVGVGDEEEDDIQEIDEVGEEEEQDENASEVEECDEANTKNKRPPVSKSDGELGDSE</sequence>
<dbReference type="InterPro" id="IPR013633">
    <property type="entry name" value="NRDE-2"/>
</dbReference>
<proteinExistence type="inferred from homology"/>
<name>A0ABP1PWH0_9HEXA</name>
<protein>
    <recommendedName>
        <fullName evidence="7">Protein NRDE2</fullName>
    </recommendedName>
</protein>
<feature type="compositionally biased region" description="Pro residues" evidence="4">
    <location>
        <begin position="218"/>
        <end position="228"/>
    </location>
</feature>
<evidence type="ECO:0000256" key="2">
    <source>
        <dbReference type="ARBA" id="ARBA00009265"/>
    </source>
</evidence>
<gene>
    <name evidence="5" type="ORF">ODALV1_LOCUS4617</name>
</gene>
<comment type="subcellular location">
    <subcellularLocation>
        <location evidence="1">Nucleus</location>
    </subcellularLocation>
</comment>
<dbReference type="PANTHER" id="PTHR13471">
    <property type="entry name" value="TETRATRICOPEPTIDE-LIKE HELICAL"/>
    <property type="match status" value="1"/>
</dbReference>
<dbReference type="PANTHER" id="PTHR13471:SF0">
    <property type="entry name" value="NUCLEAR EXOSOME REGULATOR NRDE2"/>
    <property type="match status" value="1"/>
</dbReference>
<reference evidence="5 6" key="1">
    <citation type="submission" date="2024-08" db="EMBL/GenBank/DDBJ databases">
        <authorList>
            <person name="Cucini C."/>
            <person name="Frati F."/>
        </authorList>
    </citation>
    <scope>NUCLEOTIDE SEQUENCE [LARGE SCALE GENOMIC DNA]</scope>
</reference>
<dbReference type="InterPro" id="IPR011990">
    <property type="entry name" value="TPR-like_helical_dom_sf"/>
</dbReference>
<comment type="caution">
    <text evidence="5">The sequence shown here is derived from an EMBL/GenBank/DDBJ whole genome shotgun (WGS) entry which is preliminary data.</text>
</comment>
<feature type="compositionally biased region" description="Basic and acidic residues" evidence="4">
    <location>
        <begin position="140"/>
        <end position="159"/>
    </location>
</feature>
<feature type="compositionally biased region" description="Basic residues" evidence="4">
    <location>
        <begin position="113"/>
        <end position="139"/>
    </location>
</feature>
<feature type="compositionally biased region" description="Acidic residues" evidence="4">
    <location>
        <begin position="1410"/>
        <end position="1443"/>
    </location>
</feature>
<dbReference type="EMBL" id="CAXLJM020000014">
    <property type="protein sequence ID" value="CAL8080337.1"/>
    <property type="molecule type" value="Genomic_DNA"/>
</dbReference>
<evidence type="ECO:0000313" key="5">
    <source>
        <dbReference type="EMBL" id="CAL8080337.1"/>
    </source>
</evidence>
<keyword evidence="3" id="KW-0539">Nucleus</keyword>
<evidence type="ECO:0000256" key="3">
    <source>
        <dbReference type="ARBA" id="ARBA00023242"/>
    </source>
</evidence>
<feature type="compositionally biased region" description="Gly residues" evidence="4">
    <location>
        <begin position="7"/>
        <end position="21"/>
    </location>
</feature>